<dbReference type="AlphaFoldDB" id="A0A553HIZ7"/>
<reference evidence="2" key="1">
    <citation type="submission" date="2019-06" db="EMBL/GenBank/DDBJ databases">
        <title>Draft genome sequence of the griseofulvin-producing fungus Xylaria cubensis strain G536.</title>
        <authorList>
            <person name="Mead M.E."/>
            <person name="Raja H.A."/>
            <person name="Steenwyk J.L."/>
            <person name="Knowles S.L."/>
            <person name="Oberlies N.H."/>
            <person name="Rokas A."/>
        </authorList>
    </citation>
    <scope>NUCLEOTIDE SEQUENCE [LARGE SCALE GENOMIC DNA]</scope>
    <source>
        <strain evidence="2">G536</strain>
    </source>
</reference>
<evidence type="ECO:0000313" key="2">
    <source>
        <dbReference type="Proteomes" id="UP000319160"/>
    </source>
</evidence>
<organism evidence="1 2">
    <name type="scientific">Xylaria flabelliformis</name>
    <dbReference type="NCBI Taxonomy" id="2512241"/>
    <lineage>
        <taxon>Eukaryota</taxon>
        <taxon>Fungi</taxon>
        <taxon>Dikarya</taxon>
        <taxon>Ascomycota</taxon>
        <taxon>Pezizomycotina</taxon>
        <taxon>Sordariomycetes</taxon>
        <taxon>Xylariomycetidae</taxon>
        <taxon>Xylariales</taxon>
        <taxon>Xylariaceae</taxon>
        <taxon>Xylaria</taxon>
    </lineage>
</organism>
<dbReference type="EMBL" id="VFLP01000111">
    <property type="protein sequence ID" value="TRX87896.1"/>
    <property type="molecule type" value="Genomic_DNA"/>
</dbReference>
<dbReference type="OrthoDB" id="5199918at2759"/>
<dbReference type="Proteomes" id="UP000319160">
    <property type="component" value="Unassembled WGS sequence"/>
</dbReference>
<accession>A0A553HIZ7</accession>
<name>A0A553HIZ7_9PEZI</name>
<gene>
    <name evidence="1" type="ORF">FHL15_011212</name>
</gene>
<keyword evidence="2" id="KW-1185">Reference proteome</keyword>
<comment type="caution">
    <text evidence="1">The sequence shown here is derived from an EMBL/GenBank/DDBJ whole genome shotgun (WGS) entry which is preliminary data.</text>
</comment>
<protein>
    <submittedName>
        <fullName evidence="1">Uncharacterized protein</fullName>
    </submittedName>
</protein>
<evidence type="ECO:0000313" key="1">
    <source>
        <dbReference type="EMBL" id="TRX87896.1"/>
    </source>
</evidence>
<proteinExistence type="predicted"/>
<sequence>MAANYVSSQVIKNILKGTQTLSIEYVDKTTSWVRPQGFPSRVVQADFVQVVEDNIAIFSPQTTKVAMKESENQSDADKRMHYTAFGLDDNGNVIETKHLVRHRKN</sequence>